<dbReference type="Proteomes" id="UP000245918">
    <property type="component" value="Chromosome"/>
</dbReference>
<gene>
    <name evidence="1" type="ORF">DCL27_13075</name>
</gene>
<protein>
    <submittedName>
        <fullName evidence="1">Peptidase</fullName>
    </submittedName>
</protein>
<organism evidence="1 2">
    <name type="scientific">Edwardsiella tarda ATCC 15947 = NBRC 105688</name>
    <dbReference type="NCBI Taxonomy" id="667121"/>
    <lineage>
        <taxon>Bacteria</taxon>
        <taxon>Pseudomonadati</taxon>
        <taxon>Pseudomonadota</taxon>
        <taxon>Gammaproteobacteria</taxon>
        <taxon>Enterobacterales</taxon>
        <taxon>Hafniaceae</taxon>
        <taxon>Edwardsiella</taxon>
    </lineage>
</organism>
<accession>A0AC61TFS1</accession>
<name>A0AC61TFS1_EDWTA</name>
<keyword evidence="2" id="KW-1185">Reference proteome</keyword>
<reference evidence="1" key="1">
    <citation type="submission" date="2021-09" db="EMBL/GenBank/DDBJ databases">
        <title>Comparative genomics of Edwardsiella genus reveals species-based diversity.</title>
        <authorList>
            <person name="Tekedar H.C."/>
            <person name="Kumru S."/>
            <person name="Waldbieser G.C."/>
            <person name="Reichley S.R."/>
            <person name="Lawrence M.L."/>
            <person name="Griffin M.J."/>
        </authorList>
    </citation>
    <scope>NUCLEOTIDE SEQUENCE</scope>
    <source>
        <strain evidence="1">ATCC 15947</strain>
    </source>
</reference>
<evidence type="ECO:0000313" key="1">
    <source>
        <dbReference type="EMBL" id="UCP99581.1"/>
    </source>
</evidence>
<dbReference type="EMBL" id="CP084506">
    <property type="protein sequence ID" value="UCP99581.1"/>
    <property type="molecule type" value="Genomic_DNA"/>
</dbReference>
<sequence length="200" mass="22090">MRRARFAIAGALQRQRGMSLLSLMLSLTLGALVLSAALRLVGELRRQGLSAQREQQRNAEGEALLARLEKDVRRSGFCASPCRLPAPPLEIAAVSGEAPASCMLLAYDEDGDGRVVHAERVGWRLRQAALETRRGVTSCQGGGWERVSDQGRWRVNSLVFRPLPMGIAITLALTERDRRDPIWQRQVWLVTPNLAAGRGR</sequence>
<evidence type="ECO:0000313" key="2">
    <source>
        <dbReference type="Proteomes" id="UP000245918"/>
    </source>
</evidence>
<proteinExistence type="predicted"/>